<dbReference type="GO" id="GO:0006310">
    <property type="term" value="P:DNA recombination"/>
    <property type="evidence" value="ECO:0007669"/>
    <property type="project" value="UniProtKB-UniRule"/>
</dbReference>
<dbReference type="GO" id="GO:0043590">
    <property type="term" value="C:bacterial nucleoid"/>
    <property type="evidence" value="ECO:0007669"/>
    <property type="project" value="TreeGrafter"/>
</dbReference>
<keyword evidence="5 6" id="KW-0233">DNA recombination</keyword>
<dbReference type="InterPro" id="IPR007476">
    <property type="entry name" value="RdgC"/>
</dbReference>
<protein>
    <recommendedName>
        <fullName evidence="3 6">Recombination-associated protein RdgC</fullName>
    </recommendedName>
</protein>
<evidence type="ECO:0000256" key="6">
    <source>
        <dbReference type="HAMAP-Rule" id="MF_00194"/>
    </source>
</evidence>
<dbReference type="PANTHER" id="PTHR38103">
    <property type="entry name" value="RECOMBINATION-ASSOCIATED PROTEIN RDGC"/>
    <property type="match status" value="1"/>
</dbReference>
<keyword evidence="4 6" id="KW-0963">Cytoplasm</keyword>
<comment type="function">
    <text evidence="6">May be involved in recombination.</text>
</comment>
<dbReference type="PANTHER" id="PTHR38103:SF1">
    <property type="entry name" value="RECOMBINATION-ASSOCIATED PROTEIN RDGC"/>
    <property type="match status" value="1"/>
</dbReference>
<name>A0A318IT15_9BURK</name>
<dbReference type="OrthoDB" id="5290530at2"/>
<dbReference type="GO" id="GO:0005737">
    <property type="term" value="C:cytoplasm"/>
    <property type="evidence" value="ECO:0007669"/>
    <property type="project" value="UniProtKB-UniRule"/>
</dbReference>
<dbReference type="NCBIfam" id="NF001463">
    <property type="entry name" value="PRK00321.1-4"/>
    <property type="match status" value="1"/>
</dbReference>
<dbReference type="AlphaFoldDB" id="A0A318IT15"/>
<dbReference type="Pfam" id="PF04381">
    <property type="entry name" value="RdgC"/>
    <property type="match status" value="1"/>
</dbReference>
<reference evidence="7 8" key="1">
    <citation type="submission" date="2018-05" db="EMBL/GenBank/DDBJ databases">
        <title>Genomic Encyclopedia of Type Strains, Phase IV (KMG-IV): sequencing the most valuable type-strain genomes for metagenomic binning, comparative biology and taxonomic classification.</title>
        <authorList>
            <person name="Goeker M."/>
        </authorList>
    </citation>
    <scope>NUCLEOTIDE SEQUENCE [LARGE SCALE GENOMIC DNA]</scope>
    <source>
        <strain evidence="7 8">DSM 19792</strain>
    </source>
</reference>
<evidence type="ECO:0000256" key="3">
    <source>
        <dbReference type="ARBA" id="ARBA00022296"/>
    </source>
</evidence>
<evidence type="ECO:0000256" key="5">
    <source>
        <dbReference type="ARBA" id="ARBA00023172"/>
    </source>
</evidence>
<accession>A0A318IT15</accession>
<evidence type="ECO:0000256" key="1">
    <source>
        <dbReference type="ARBA" id="ARBA00004453"/>
    </source>
</evidence>
<evidence type="ECO:0000313" key="7">
    <source>
        <dbReference type="EMBL" id="PXX38639.1"/>
    </source>
</evidence>
<evidence type="ECO:0000313" key="8">
    <source>
        <dbReference type="Proteomes" id="UP000247792"/>
    </source>
</evidence>
<comment type="caution">
    <text evidence="7">The sequence shown here is derived from an EMBL/GenBank/DDBJ whole genome shotgun (WGS) entry which is preliminary data.</text>
</comment>
<comment type="subcellular location">
    <subcellularLocation>
        <location evidence="1 6">Cytoplasm</location>
        <location evidence="1 6">Nucleoid</location>
    </subcellularLocation>
</comment>
<keyword evidence="8" id="KW-1185">Reference proteome</keyword>
<dbReference type="Proteomes" id="UP000247792">
    <property type="component" value="Unassembled WGS sequence"/>
</dbReference>
<gene>
    <name evidence="6" type="primary">rdgC</name>
    <name evidence="7" type="ORF">DFR42_1114</name>
</gene>
<evidence type="ECO:0000256" key="4">
    <source>
        <dbReference type="ARBA" id="ARBA00022490"/>
    </source>
</evidence>
<comment type="similarity">
    <text evidence="2 6">Belongs to the RdgC family.</text>
</comment>
<dbReference type="GO" id="GO:0000018">
    <property type="term" value="P:regulation of DNA recombination"/>
    <property type="evidence" value="ECO:0007669"/>
    <property type="project" value="TreeGrafter"/>
</dbReference>
<dbReference type="EMBL" id="QJKB01000011">
    <property type="protein sequence ID" value="PXX38639.1"/>
    <property type="molecule type" value="Genomic_DNA"/>
</dbReference>
<organism evidence="7 8">
    <name type="scientific">Undibacterium pigrum</name>
    <dbReference type="NCBI Taxonomy" id="401470"/>
    <lineage>
        <taxon>Bacteria</taxon>
        <taxon>Pseudomonadati</taxon>
        <taxon>Pseudomonadota</taxon>
        <taxon>Betaproteobacteria</taxon>
        <taxon>Burkholderiales</taxon>
        <taxon>Oxalobacteraceae</taxon>
        <taxon>Undibacterium</taxon>
    </lineage>
</organism>
<dbReference type="HAMAP" id="MF_00194">
    <property type="entry name" value="RdgC"/>
    <property type="match status" value="1"/>
</dbReference>
<sequence>MWFKNLQVFRLTTPWKITAEELHAQLSRIAFSQCASNEMQSQGWASPRNNDQLVHSVNQQFLISLATEKKLLPSSVINQVTKARALEIEEEQGFAPGRKAMKDLKERITEELLPRAFAVKRNTNVWIDPVNRWLVIDASSPSKADEVIKLLLKCCDKLPLEGLRTKTSPQAAMTGWLAGNEAPKGFTIDQDTELKSSTEDKATVRYVRYTLEPDDIQKHITAGKQCTKLALTWDDKVSFVLTDTLTIKRIKPLDVLDESKDKGSNEEERFDADFVLMTAELASLLSDVVFALDGEMDSAQAA</sequence>
<evidence type="ECO:0000256" key="2">
    <source>
        <dbReference type="ARBA" id="ARBA00008657"/>
    </source>
</evidence>
<dbReference type="GO" id="GO:0003690">
    <property type="term" value="F:double-stranded DNA binding"/>
    <property type="evidence" value="ECO:0007669"/>
    <property type="project" value="TreeGrafter"/>
</dbReference>
<proteinExistence type="inferred from homology"/>
<dbReference type="RefSeq" id="WP_110257491.1">
    <property type="nucleotide sequence ID" value="NZ_QJKB01000011.1"/>
</dbReference>
<dbReference type="NCBIfam" id="NF001464">
    <property type="entry name" value="PRK00321.1-5"/>
    <property type="match status" value="1"/>
</dbReference>